<protein>
    <submittedName>
        <fullName evidence="2">Glycosyltransferase family 4 protein</fullName>
        <ecNumber evidence="2">2.4.-.-</ecNumber>
    </submittedName>
</protein>
<evidence type="ECO:0000259" key="1">
    <source>
        <dbReference type="Pfam" id="PF00534"/>
    </source>
</evidence>
<dbReference type="EC" id="2.4.-.-" evidence="2"/>
<name>A0ABV7CKC4_9GAMM</name>
<proteinExistence type="predicted"/>
<dbReference type="GO" id="GO:0016757">
    <property type="term" value="F:glycosyltransferase activity"/>
    <property type="evidence" value="ECO:0007669"/>
    <property type="project" value="UniProtKB-KW"/>
</dbReference>
<dbReference type="EMBL" id="JBHRSD010000017">
    <property type="protein sequence ID" value="MFC3033104.1"/>
    <property type="molecule type" value="Genomic_DNA"/>
</dbReference>
<keyword evidence="3" id="KW-1185">Reference proteome</keyword>
<dbReference type="InterPro" id="IPR050194">
    <property type="entry name" value="Glycosyltransferase_grp1"/>
</dbReference>
<organism evidence="2 3">
    <name type="scientific">Pseudoalteromonas fenneropenaei</name>
    <dbReference type="NCBI Taxonomy" id="1737459"/>
    <lineage>
        <taxon>Bacteria</taxon>
        <taxon>Pseudomonadati</taxon>
        <taxon>Pseudomonadota</taxon>
        <taxon>Gammaproteobacteria</taxon>
        <taxon>Alteromonadales</taxon>
        <taxon>Pseudoalteromonadaceae</taxon>
        <taxon>Pseudoalteromonas</taxon>
    </lineage>
</organism>
<dbReference type="InterPro" id="IPR001296">
    <property type="entry name" value="Glyco_trans_1"/>
</dbReference>
<keyword evidence="2" id="KW-0328">Glycosyltransferase</keyword>
<dbReference type="SUPFAM" id="SSF53756">
    <property type="entry name" value="UDP-Glycosyltransferase/glycogen phosphorylase"/>
    <property type="match status" value="1"/>
</dbReference>
<reference evidence="3" key="1">
    <citation type="journal article" date="2019" name="Int. J. Syst. Evol. Microbiol.">
        <title>The Global Catalogue of Microorganisms (GCM) 10K type strain sequencing project: providing services to taxonomists for standard genome sequencing and annotation.</title>
        <authorList>
            <consortium name="The Broad Institute Genomics Platform"/>
            <consortium name="The Broad Institute Genome Sequencing Center for Infectious Disease"/>
            <person name="Wu L."/>
            <person name="Ma J."/>
        </authorList>
    </citation>
    <scope>NUCLEOTIDE SEQUENCE [LARGE SCALE GENOMIC DNA]</scope>
    <source>
        <strain evidence="3">KCTC 42730</strain>
    </source>
</reference>
<comment type="caution">
    <text evidence="2">The sequence shown here is derived from an EMBL/GenBank/DDBJ whole genome shotgun (WGS) entry which is preliminary data.</text>
</comment>
<accession>A0ABV7CKC4</accession>
<dbReference type="Proteomes" id="UP001595453">
    <property type="component" value="Unassembled WGS sequence"/>
</dbReference>
<dbReference type="PANTHER" id="PTHR45947:SF3">
    <property type="entry name" value="SULFOQUINOVOSYL TRANSFERASE SQD2"/>
    <property type="match status" value="1"/>
</dbReference>
<evidence type="ECO:0000313" key="3">
    <source>
        <dbReference type="Proteomes" id="UP001595453"/>
    </source>
</evidence>
<keyword evidence="2" id="KW-0808">Transferase</keyword>
<gene>
    <name evidence="2" type="ORF">ACFOEE_11275</name>
</gene>
<dbReference type="CDD" id="cd03801">
    <property type="entry name" value="GT4_PimA-like"/>
    <property type="match status" value="1"/>
</dbReference>
<dbReference type="Pfam" id="PF00534">
    <property type="entry name" value="Glycos_transf_1"/>
    <property type="match status" value="1"/>
</dbReference>
<feature type="domain" description="Glycosyl transferase family 1" evidence="1">
    <location>
        <begin position="215"/>
        <end position="376"/>
    </location>
</feature>
<dbReference type="PANTHER" id="PTHR45947">
    <property type="entry name" value="SULFOQUINOVOSYL TRANSFERASE SQD2"/>
    <property type="match status" value="1"/>
</dbReference>
<dbReference type="Gene3D" id="3.40.50.2000">
    <property type="entry name" value="Glycogen Phosphorylase B"/>
    <property type="match status" value="2"/>
</dbReference>
<dbReference type="RefSeq" id="WP_377124238.1">
    <property type="nucleotide sequence ID" value="NZ_JBHRSD010000017.1"/>
</dbReference>
<evidence type="ECO:0000313" key="2">
    <source>
        <dbReference type="EMBL" id="MFC3033104.1"/>
    </source>
</evidence>
<sequence>MSPNNTDKKVVLITSNQYKPNIGGIENSLFHLAQEYKELGYKPILVVSDLNPEQQALPAESNENGVAIFRYAAFQGEGMVGFIRHVQSAYKLYRKVNKQYDIKFTVCRYHFNLVLLKIAGLRNVNYLVPGVVKNESKASPIENPRFLSQVKSHLSFNFHKLLQWIAFATADKVSVFSQNMFEQVRDVHLPKNGIFICKPGVSLSRFEQISFEEKIKLRGKLGLAANKKAFLCIGRFVKAKGFETAINAFSKVEDDNSELWLLGEGPLGEKLKERVLELNLSNRVRFLGKQSCPELYYKAADFFVMSSTYEPLGQTILEALACGLPIIAASASSEVVTASSEILEETRNLFVAKHDADEFARAFERCLTMSEEDYAIISAENRVLAESKFSWVKLAQDLELT</sequence>